<proteinExistence type="inferred from homology"/>
<dbReference type="GO" id="GO:0004729">
    <property type="term" value="F:oxygen-dependent protoporphyrinogen oxidase activity"/>
    <property type="evidence" value="ECO:0007669"/>
    <property type="project" value="UniProtKB-UniRule"/>
</dbReference>
<evidence type="ECO:0000256" key="9">
    <source>
        <dbReference type="ARBA" id="ARBA00023002"/>
    </source>
</evidence>
<evidence type="ECO:0000313" key="14">
    <source>
        <dbReference type="Proteomes" id="UP000248806"/>
    </source>
</evidence>
<comment type="pathway">
    <text evidence="3 11">Porphyrin-containing compound metabolism; protoheme biosynthesis.</text>
</comment>
<keyword evidence="7 11" id="KW-0285">Flavoprotein</keyword>
<keyword evidence="10 11" id="KW-0350">Heme biosynthesis</keyword>
<dbReference type="GO" id="GO:0006783">
    <property type="term" value="P:heme biosynthetic process"/>
    <property type="evidence" value="ECO:0007669"/>
    <property type="project" value="UniProtKB-UniRule"/>
</dbReference>
<dbReference type="Pfam" id="PF01593">
    <property type="entry name" value="Amino_oxidase"/>
    <property type="match status" value="1"/>
</dbReference>
<evidence type="ECO:0000256" key="11">
    <source>
        <dbReference type="RuleBase" id="RU364052"/>
    </source>
</evidence>
<feature type="domain" description="Amine oxidase" evidence="12">
    <location>
        <begin position="12"/>
        <end position="457"/>
    </location>
</feature>
<evidence type="ECO:0000313" key="13">
    <source>
        <dbReference type="EMBL" id="PZW21047.1"/>
    </source>
</evidence>
<dbReference type="OrthoDB" id="9805195at2"/>
<dbReference type="PANTHER" id="PTHR42923:SF3">
    <property type="entry name" value="PROTOPORPHYRINOGEN OXIDASE"/>
    <property type="match status" value="1"/>
</dbReference>
<dbReference type="AlphaFoldDB" id="A0A326TVZ1"/>
<comment type="subcellular location">
    <subcellularLocation>
        <location evidence="11">Cytoplasm</location>
    </subcellularLocation>
</comment>
<dbReference type="Gene3D" id="1.10.3110.10">
    <property type="entry name" value="protoporphyrinogen ix oxidase, domain 3"/>
    <property type="match status" value="1"/>
</dbReference>
<dbReference type="EMBL" id="QKUF01000037">
    <property type="protein sequence ID" value="PZW21047.1"/>
    <property type="molecule type" value="Genomic_DNA"/>
</dbReference>
<dbReference type="EC" id="1.3.3.15" evidence="5 11"/>
<organism evidence="13 14">
    <name type="scientific">Thermosporothrix hazakensis</name>
    <dbReference type="NCBI Taxonomy" id="644383"/>
    <lineage>
        <taxon>Bacteria</taxon>
        <taxon>Bacillati</taxon>
        <taxon>Chloroflexota</taxon>
        <taxon>Ktedonobacteria</taxon>
        <taxon>Ktedonobacterales</taxon>
        <taxon>Thermosporotrichaceae</taxon>
        <taxon>Thermosporothrix</taxon>
    </lineage>
</organism>
<dbReference type="RefSeq" id="WP_111325942.1">
    <property type="nucleotide sequence ID" value="NZ_BIFX01000001.1"/>
</dbReference>
<evidence type="ECO:0000256" key="2">
    <source>
        <dbReference type="ARBA" id="ARBA00001974"/>
    </source>
</evidence>
<evidence type="ECO:0000259" key="12">
    <source>
        <dbReference type="Pfam" id="PF01593"/>
    </source>
</evidence>
<dbReference type="UniPathway" id="UPA00252"/>
<name>A0A326TVZ1_THEHA</name>
<comment type="catalytic activity">
    <reaction evidence="1">
        <text>coproporphyrinogen III + 3 O2 = coproporphyrin III + 3 H2O2</text>
        <dbReference type="Rhea" id="RHEA:43436"/>
        <dbReference type="ChEBI" id="CHEBI:15379"/>
        <dbReference type="ChEBI" id="CHEBI:16240"/>
        <dbReference type="ChEBI" id="CHEBI:57309"/>
        <dbReference type="ChEBI" id="CHEBI:131725"/>
        <dbReference type="EC" id="1.3.3.15"/>
    </reaction>
    <physiologicalReaction direction="left-to-right" evidence="1">
        <dbReference type="Rhea" id="RHEA:43437"/>
    </physiologicalReaction>
</comment>
<comment type="function">
    <text evidence="11">Involved in coproporphyrin-dependent heme b biosynthesis. Catalyzes the oxidation of coproporphyrinogen III to coproporphyrin III.</text>
</comment>
<gene>
    <name evidence="13" type="ORF">EI42_05702</name>
</gene>
<keyword evidence="11" id="KW-0963">Cytoplasm</keyword>
<comment type="similarity">
    <text evidence="4 11">Belongs to the protoporphyrinogen/coproporphyrinogen oxidase family. Coproporphyrinogen III oxidase subfamily.</text>
</comment>
<dbReference type="Proteomes" id="UP000248806">
    <property type="component" value="Unassembled WGS sequence"/>
</dbReference>
<dbReference type="InterPro" id="IPR036188">
    <property type="entry name" value="FAD/NAD-bd_sf"/>
</dbReference>
<dbReference type="InterPro" id="IPR004572">
    <property type="entry name" value="Protoporphyrinogen_oxidase"/>
</dbReference>
<evidence type="ECO:0000256" key="1">
    <source>
        <dbReference type="ARBA" id="ARBA00001755"/>
    </source>
</evidence>
<dbReference type="InterPro" id="IPR050464">
    <property type="entry name" value="Zeta_carotene_desat/Oxidored"/>
</dbReference>
<evidence type="ECO:0000256" key="5">
    <source>
        <dbReference type="ARBA" id="ARBA00012402"/>
    </source>
</evidence>
<dbReference type="InterPro" id="IPR002937">
    <property type="entry name" value="Amino_oxidase"/>
</dbReference>
<dbReference type="SUPFAM" id="SSF54373">
    <property type="entry name" value="FAD-linked reductases, C-terminal domain"/>
    <property type="match status" value="1"/>
</dbReference>
<comment type="cofactor">
    <cofactor evidence="2 11">
        <name>FAD</name>
        <dbReference type="ChEBI" id="CHEBI:57692"/>
    </cofactor>
</comment>
<evidence type="ECO:0000256" key="6">
    <source>
        <dbReference type="ARBA" id="ARBA00019046"/>
    </source>
</evidence>
<dbReference type="Gene3D" id="3.90.660.20">
    <property type="entry name" value="Protoporphyrinogen oxidase, mitochondrial, domain 2"/>
    <property type="match status" value="1"/>
</dbReference>
<keyword evidence="8 11" id="KW-0274">FAD</keyword>
<dbReference type="SUPFAM" id="SSF51905">
    <property type="entry name" value="FAD/NAD(P)-binding domain"/>
    <property type="match status" value="1"/>
</dbReference>
<dbReference type="GO" id="GO:0005737">
    <property type="term" value="C:cytoplasm"/>
    <property type="evidence" value="ECO:0007669"/>
    <property type="project" value="UniProtKB-SubCell"/>
</dbReference>
<evidence type="ECO:0000256" key="4">
    <source>
        <dbReference type="ARBA" id="ARBA00008310"/>
    </source>
</evidence>
<dbReference type="Gene3D" id="3.50.50.60">
    <property type="entry name" value="FAD/NAD(P)-binding domain"/>
    <property type="match status" value="1"/>
</dbReference>
<reference evidence="13 14" key="1">
    <citation type="submission" date="2018-06" db="EMBL/GenBank/DDBJ databases">
        <title>Genomic Encyclopedia of Archaeal and Bacterial Type Strains, Phase II (KMG-II): from individual species to whole genera.</title>
        <authorList>
            <person name="Goeker M."/>
        </authorList>
    </citation>
    <scope>NUCLEOTIDE SEQUENCE [LARGE SCALE GENOMIC DNA]</scope>
    <source>
        <strain evidence="13 14">ATCC BAA-1881</strain>
    </source>
</reference>
<keyword evidence="9 11" id="KW-0560">Oxidoreductase</keyword>
<dbReference type="PANTHER" id="PTHR42923">
    <property type="entry name" value="PROTOPORPHYRINOGEN OXIDASE"/>
    <property type="match status" value="1"/>
</dbReference>
<sequence length="476" mass="51510">MTMRVAVIGGGMAGLSAAYTLLQVKGDVPLHVTLFEADERAGGKVKTTPFAGVPVDEGPDAFITRQPWAMELSRKLGLADEFVVPDTGKTHLWTRGRLRSLPTGLVQGVPTDAVAVAKSGILSLPGLLRAGLDLVLPAQALPDDPTVAEVIGSRFGREMVERLVEPLVGGIFAGRASHLSLAMTAPQLAQAARQQRSLLYSLLQLRKQAQPATASGPAFLSFRQGLGYLPERLFDAMKGELDVRLNTRVQAVTRLENGNYRVSCVDGSEVIVDGVIVAVPAWVAKEVVRALTPAVAAELAQIAYASVIVATLGYRPEAVPGPLQGNGFLVPRVDKRLMTACTWMSSKWEHLRRATDLVIVRCSVGRYLDERGWHISDKALVARLQRELEASMGVREWPVEVRVSRWERAFPQYDAGHRARVVRIERLLNETPGVLLAGAAYHGAGVPACVRDGEQAALKLWQHLSSKQGAETAPSR</sequence>
<evidence type="ECO:0000256" key="3">
    <source>
        <dbReference type="ARBA" id="ARBA00004744"/>
    </source>
</evidence>
<keyword evidence="14" id="KW-1185">Reference proteome</keyword>
<evidence type="ECO:0000256" key="7">
    <source>
        <dbReference type="ARBA" id="ARBA00022630"/>
    </source>
</evidence>
<accession>A0A326TVZ1</accession>
<protein>
    <recommendedName>
        <fullName evidence="6 11">Coproporphyrinogen III oxidase</fullName>
        <ecNumber evidence="5 11">1.3.3.15</ecNumber>
    </recommendedName>
</protein>
<dbReference type="NCBIfam" id="TIGR00562">
    <property type="entry name" value="proto_IX_ox"/>
    <property type="match status" value="1"/>
</dbReference>
<evidence type="ECO:0000256" key="10">
    <source>
        <dbReference type="ARBA" id="ARBA00023133"/>
    </source>
</evidence>
<evidence type="ECO:0000256" key="8">
    <source>
        <dbReference type="ARBA" id="ARBA00022827"/>
    </source>
</evidence>
<comment type="caution">
    <text evidence="13">The sequence shown here is derived from an EMBL/GenBank/DDBJ whole genome shotgun (WGS) entry which is preliminary data.</text>
</comment>